<dbReference type="EMBL" id="FOHX01000021">
    <property type="protein sequence ID" value="SEU43492.1"/>
    <property type="molecule type" value="Genomic_DNA"/>
</dbReference>
<feature type="transmembrane region" description="Helical" evidence="1">
    <location>
        <begin position="224"/>
        <end position="243"/>
    </location>
</feature>
<dbReference type="AlphaFoldDB" id="A0A1I0LS52"/>
<evidence type="ECO:0000313" key="3">
    <source>
        <dbReference type="Proteomes" id="UP000199361"/>
    </source>
</evidence>
<keyword evidence="1" id="KW-0472">Membrane</keyword>
<reference evidence="2 3" key="1">
    <citation type="submission" date="2016-10" db="EMBL/GenBank/DDBJ databases">
        <authorList>
            <person name="de Groot N.N."/>
        </authorList>
    </citation>
    <scope>NUCLEOTIDE SEQUENCE [LARGE SCALE GENOMIC DNA]</scope>
    <source>
        <strain evidence="2 3">CGMCC 4.5598</strain>
    </source>
</reference>
<feature type="transmembrane region" description="Helical" evidence="1">
    <location>
        <begin position="172"/>
        <end position="189"/>
    </location>
</feature>
<keyword evidence="1" id="KW-0812">Transmembrane</keyword>
<dbReference type="Proteomes" id="UP000199361">
    <property type="component" value="Unassembled WGS sequence"/>
</dbReference>
<proteinExistence type="predicted"/>
<evidence type="ECO:0000313" key="2">
    <source>
        <dbReference type="EMBL" id="SEU43492.1"/>
    </source>
</evidence>
<keyword evidence="1" id="KW-1133">Transmembrane helix</keyword>
<sequence length="283" mass="30126">MSPLIGAAWLDVRERADQLVLNYVSRAADAAHGVLRSEQRLDFARRLRARIEAEVGGSENPRTVAKVLDRFGDPAALVAREARRLTESAPEAAACGSRAGLGPEGTRRFPAIRDDTAPAHPPRRAGQHRVSRPTSLGLPFAGLRRVAMSTANPMATGGRDARTVVKEHPRETAALVILVVAALLVPFGLPPLAIFPVPLVVWAAGTAVVLLSESWEVRDRFLGAGAPLLGYVVGGVLVGGLRVGAEPGFDTFMTAFWAVSGTMFMIGTGLGVVWLAYRLLDLD</sequence>
<feature type="transmembrane region" description="Helical" evidence="1">
    <location>
        <begin position="195"/>
        <end position="212"/>
    </location>
</feature>
<feature type="transmembrane region" description="Helical" evidence="1">
    <location>
        <begin position="255"/>
        <end position="277"/>
    </location>
</feature>
<accession>A0A1I0LS52</accession>
<gene>
    <name evidence="2" type="ORF">SAMN05421811_121165</name>
</gene>
<evidence type="ECO:0000256" key="1">
    <source>
        <dbReference type="SAM" id="Phobius"/>
    </source>
</evidence>
<keyword evidence="3" id="KW-1185">Reference proteome</keyword>
<organism evidence="2 3">
    <name type="scientific">Nonomuraea wenchangensis</name>
    <dbReference type="NCBI Taxonomy" id="568860"/>
    <lineage>
        <taxon>Bacteria</taxon>
        <taxon>Bacillati</taxon>
        <taxon>Actinomycetota</taxon>
        <taxon>Actinomycetes</taxon>
        <taxon>Streptosporangiales</taxon>
        <taxon>Streptosporangiaceae</taxon>
        <taxon>Nonomuraea</taxon>
    </lineage>
</organism>
<protein>
    <submittedName>
        <fullName evidence="2">Uncharacterized protein</fullName>
    </submittedName>
</protein>
<name>A0A1I0LS52_9ACTN</name>